<organism evidence="1 2">
    <name type="scientific">Dictyobacter kobayashii</name>
    <dbReference type="NCBI Taxonomy" id="2014872"/>
    <lineage>
        <taxon>Bacteria</taxon>
        <taxon>Bacillati</taxon>
        <taxon>Chloroflexota</taxon>
        <taxon>Ktedonobacteria</taxon>
        <taxon>Ktedonobacterales</taxon>
        <taxon>Dictyobacteraceae</taxon>
        <taxon>Dictyobacter</taxon>
    </lineage>
</organism>
<evidence type="ECO:0000313" key="2">
    <source>
        <dbReference type="Proteomes" id="UP000287188"/>
    </source>
</evidence>
<dbReference type="AlphaFoldDB" id="A0A402AE16"/>
<evidence type="ECO:0000313" key="1">
    <source>
        <dbReference type="EMBL" id="GCE17292.1"/>
    </source>
</evidence>
<proteinExistence type="predicted"/>
<sequence>MNKEAYIESADAIKLFVAVGLSESTFRRKVREKAIRSHMPGGKQRGALYSRADIEAIINQSKKDNKKQTEAKDFADWMKVSDLPAILKLDFAVYKEEMVGDIGLYISWFKKNDHITMCIFDKESRENVLAYISLVPLPENIIMEILSGKRSELSISPDEVEAYDRKGDYTLLAESIVVHPEHPYQLNHLLREVLNYWCTQYPERQITKIYAQVTSDNGDVIVRKLFFSPLYHIADNAYVLDLKRPGIARVIKEYQQHIKDKDCAYQKEK</sequence>
<reference evidence="2" key="1">
    <citation type="submission" date="2018-12" db="EMBL/GenBank/DDBJ databases">
        <title>Tengunoibacter tsumagoiensis gen. nov., sp. nov., Dictyobacter kobayashii sp. nov., D. alpinus sp. nov., and D. joshuensis sp. nov. and description of Dictyobacteraceae fam. nov. within the order Ktedonobacterales isolated from Tengu-no-mugimeshi.</title>
        <authorList>
            <person name="Wang C.M."/>
            <person name="Zheng Y."/>
            <person name="Sakai Y."/>
            <person name="Toyoda A."/>
            <person name="Minakuchi Y."/>
            <person name="Abe K."/>
            <person name="Yokota A."/>
            <person name="Yabe S."/>
        </authorList>
    </citation>
    <scope>NUCLEOTIDE SEQUENCE [LARGE SCALE GENOMIC DNA]</scope>
    <source>
        <strain evidence="2">Uno11</strain>
    </source>
</reference>
<dbReference type="EMBL" id="BIFS01000001">
    <property type="protein sequence ID" value="GCE17292.1"/>
    <property type="molecule type" value="Genomic_DNA"/>
</dbReference>
<keyword evidence="2" id="KW-1185">Reference proteome</keyword>
<name>A0A402AE16_9CHLR</name>
<dbReference type="Proteomes" id="UP000287188">
    <property type="component" value="Unassembled WGS sequence"/>
</dbReference>
<accession>A0A402AE16</accession>
<gene>
    <name evidence="1" type="ORF">KDK_10920</name>
</gene>
<dbReference type="OrthoDB" id="147618at2"/>
<comment type="caution">
    <text evidence="1">The sequence shown here is derived from an EMBL/GenBank/DDBJ whole genome shotgun (WGS) entry which is preliminary data.</text>
</comment>
<protein>
    <submittedName>
        <fullName evidence="1">Uncharacterized protein</fullName>
    </submittedName>
</protein>
<dbReference type="RefSeq" id="WP_126549004.1">
    <property type="nucleotide sequence ID" value="NZ_BIFS01000001.1"/>
</dbReference>